<comment type="caution">
    <text evidence="1">The sequence shown here is derived from an EMBL/GenBank/DDBJ whole genome shotgun (WGS) entry which is preliminary data.</text>
</comment>
<proteinExistence type="predicted"/>
<evidence type="ECO:0008006" key="2">
    <source>
        <dbReference type="Google" id="ProtNLM"/>
    </source>
</evidence>
<dbReference type="EMBL" id="LAZR01028011">
    <property type="protein sequence ID" value="KKL63899.1"/>
    <property type="molecule type" value="Genomic_DNA"/>
</dbReference>
<feature type="non-terminal residue" evidence="1">
    <location>
        <position position="244"/>
    </location>
</feature>
<organism evidence="1">
    <name type="scientific">marine sediment metagenome</name>
    <dbReference type="NCBI Taxonomy" id="412755"/>
    <lineage>
        <taxon>unclassified sequences</taxon>
        <taxon>metagenomes</taxon>
        <taxon>ecological metagenomes</taxon>
    </lineage>
</organism>
<dbReference type="SUPFAM" id="SSF51126">
    <property type="entry name" value="Pectin lyase-like"/>
    <property type="match status" value="1"/>
</dbReference>
<gene>
    <name evidence="1" type="ORF">LCGC14_2170500</name>
</gene>
<name>A0A0F9DQD4_9ZZZZ</name>
<dbReference type="InterPro" id="IPR011050">
    <property type="entry name" value="Pectin_lyase_fold/virulence"/>
</dbReference>
<protein>
    <recommendedName>
        <fullName evidence="2">Right handed beta helix domain-containing protein</fullName>
    </recommendedName>
</protein>
<accession>A0A0F9DQD4</accession>
<evidence type="ECO:0000313" key="1">
    <source>
        <dbReference type="EMBL" id="KKL63899.1"/>
    </source>
</evidence>
<reference evidence="1" key="1">
    <citation type="journal article" date="2015" name="Nature">
        <title>Complex archaea that bridge the gap between prokaryotes and eukaryotes.</title>
        <authorList>
            <person name="Spang A."/>
            <person name="Saw J.H."/>
            <person name="Jorgensen S.L."/>
            <person name="Zaremba-Niedzwiedzka K."/>
            <person name="Martijn J."/>
            <person name="Lind A.E."/>
            <person name="van Eijk R."/>
            <person name="Schleper C."/>
            <person name="Guy L."/>
            <person name="Ettema T.J."/>
        </authorList>
    </citation>
    <scope>NUCLEOTIDE SEQUENCE</scope>
</reference>
<sequence>MTYNLKSGHATLDDLVDGSLAKNVALQGAKTIFYVEGNSGSDTGGDGLTWETAFKTLAVGLAASHADISSGNRGWASRNVILCKGDYLDEDLVLLAQKTDVIGVGSVNAVQKCGLRGNHVPVTNDAFGTRFYNFFFIGDATTGGDIWTLGSKNANVQFHDCTFHADSATAATAAIVSTGSAFVEIHNCKFTGKFSDATIEFGNGDTAGVRVVGNYIESAAVGLHFNSGVLDRTSGEEQYILVMD</sequence>
<dbReference type="AlphaFoldDB" id="A0A0F9DQD4"/>